<evidence type="ECO:0000256" key="6">
    <source>
        <dbReference type="ARBA" id="ARBA00018569"/>
    </source>
</evidence>
<dbReference type="GO" id="GO:0003978">
    <property type="term" value="F:UDP-glucose 4-epimerase activity"/>
    <property type="evidence" value="ECO:0007669"/>
    <property type="project" value="UniProtKB-EC"/>
</dbReference>
<comment type="caution">
    <text evidence="13">The sequence shown here is derived from an EMBL/GenBank/DDBJ whole genome shotgun (WGS) entry which is preliminary data.</text>
</comment>
<dbReference type="PANTHER" id="PTHR43725:SF53">
    <property type="entry name" value="UDP-ARABINOSE 4-EPIMERASE 1"/>
    <property type="match status" value="1"/>
</dbReference>
<dbReference type="SUPFAM" id="SSF51735">
    <property type="entry name" value="NAD(P)-binding Rossmann-fold domains"/>
    <property type="match status" value="1"/>
</dbReference>
<sequence length="329" mass="34668">MTVLITGGAGYIGAHVLAALEARGDTAVVVDDLTTGTPEKVGATPHFNFDISTTGAADALADIMQALEVTSVIHFAAKKQVGESVARPAWYYQQNMGGLANVLEAMQRADVKSLVFSSSAAVYGLGTGSDEPIREDDVKNPINPYGQTKLAGEWLVQAAAKAAGISAVSLRYFNVAGAGSDELADRFALNLVPMIFEKLAEGKSPLVFGDDYPTPDGTCVRDYVHVVDLADAHLAVLDAIAAGEPVSAEYNVGRGEGYSVFDVLDAVRRASGQQFEADVAPRRPGDPALLVADASRIKDELGWTARYSLDDMVTSAWSGFERNGAPVKA</sequence>
<keyword evidence="8 13" id="KW-0413">Isomerase</keyword>
<dbReference type="InterPro" id="IPR005886">
    <property type="entry name" value="UDP_G4E"/>
</dbReference>
<dbReference type="AlphaFoldDB" id="A0A7J5B5X8"/>
<evidence type="ECO:0000259" key="12">
    <source>
        <dbReference type="Pfam" id="PF01370"/>
    </source>
</evidence>
<comment type="catalytic activity">
    <reaction evidence="1">
        <text>UDP-alpha-D-glucose = UDP-alpha-D-galactose</text>
        <dbReference type="Rhea" id="RHEA:22168"/>
        <dbReference type="ChEBI" id="CHEBI:58885"/>
        <dbReference type="ChEBI" id="CHEBI:66914"/>
        <dbReference type="EC" id="5.1.3.2"/>
    </reaction>
</comment>
<dbReference type="Proteomes" id="UP000490386">
    <property type="component" value="Unassembled WGS sequence"/>
</dbReference>
<dbReference type="Gene3D" id="3.40.50.720">
    <property type="entry name" value="NAD(P)-binding Rossmann-like Domain"/>
    <property type="match status" value="1"/>
</dbReference>
<keyword evidence="9" id="KW-0119">Carbohydrate metabolism</keyword>
<feature type="domain" description="NAD-dependent epimerase/dehydratase" evidence="12">
    <location>
        <begin position="3"/>
        <end position="253"/>
    </location>
</feature>
<accession>A0A7J5B5X8</accession>
<keyword evidence="14" id="KW-1185">Reference proteome</keyword>
<keyword evidence="7" id="KW-0520">NAD</keyword>
<proteinExistence type="inferred from homology"/>
<evidence type="ECO:0000256" key="9">
    <source>
        <dbReference type="ARBA" id="ARBA00023277"/>
    </source>
</evidence>
<comment type="cofactor">
    <cofactor evidence="2">
        <name>NAD(+)</name>
        <dbReference type="ChEBI" id="CHEBI:57540"/>
    </cofactor>
</comment>
<name>A0A7J5B5X8_9MICO</name>
<evidence type="ECO:0000256" key="10">
    <source>
        <dbReference type="ARBA" id="ARBA00031367"/>
    </source>
</evidence>
<evidence type="ECO:0000256" key="1">
    <source>
        <dbReference type="ARBA" id="ARBA00000083"/>
    </source>
</evidence>
<comment type="pathway">
    <text evidence="3">Carbohydrate metabolism; galactose metabolism.</text>
</comment>
<evidence type="ECO:0000313" key="14">
    <source>
        <dbReference type="Proteomes" id="UP000490386"/>
    </source>
</evidence>
<dbReference type="PROSITE" id="PS00061">
    <property type="entry name" value="ADH_SHORT"/>
    <property type="match status" value="1"/>
</dbReference>
<evidence type="ECO:0000256" key="11">
    <source>
        <dbReference type="ARBA" id="ARBA00033067"/>
    </source>
</evidence>
<dbReference type="PANTHER" id="PTHR43725">
    <property type="entry name" value="UDP-GLUCOSE 4-EPIMERASE"/>
    <property type="match status" value="1"/>
</dbReference>
<gene>
    <name evidence="13" type="primary">galE</name>
    <name evidence="13" type="ORF">F8O03_01850</name>
</gene>
<comment type="similarity">
    <text evidence="4">Belongs to the NAD(P)-dependent epimerase/dehydratase family.</text>
</comment>
<dbReference type="Pfam" id="PF01370">
    <property type="entry name" value="Epimerase"/>
    <property type="match status" value="1"/>
</dbReference>
<evidence type="ECO:0000256" key="4">
    <source>
        <dbReference type="ARBA" id="ARBA00007637"/>
    </source>
</evidence>
<dbReference type="InterPro" id="IPR001509">
    <property type="entry name" value="Epimerase_deHydtase"/>
</dbReference>
<evidence type="ECO:0000256" key="5">
    <source>
        <dbReference type="ARBA" id="ARBA00013189"/>
    </source>
</evidence>
<dbReference type="EMBL" id="WBJX01000001">
    <property type="protein sequence ID" value="KAB1639111.1"/>
    <property type="molecule type" value="Genomic_DNA"/>
</dbReference>
<dbReference type="RefSeq" id="WP_151422130.1">
    <property type="nucleotide sequence ID" value="NZ_WBJX01000001.1"/>
</dbReference>
<evidence type="ECO:0000256" key="2">
    <source>
        <dbReference type="ARBA" id="ARBA00001911"/>
    </source>
</evidence>
<evidence type="ECO:0000256" key="3">
    <source>
        <dbReference type="ARBA" id="ARBA00004947"/>
    </source>
</evidence>
<dbReference type="OrthoDB" id="9801785at2"/>
<dbReference type="InterPro" id="IPR020904">
    <property type="entry name" value="Sc_DH/Rdtase_CS"/>
</dbReference>
<evidence type="ECO:0000256" key="7">
    <source>
        <dbReference type="ARBA" id="ARBA00023027"/>
    </source>
</evidence>
<reference evidence="13 14" key="1">
    <citation type="submission" date="2019-09" db="EMBL/GenBank/DDBJ databases">
        <title>Phylogeny of genus Pseudoclavibacter and closely related genus.</title>
        <authorList>
            <person name="Li Y."/>
        </authorList>
    </citation>
    <scope>NUCLEOTIDE SEQUENCE [LARGE SCALE GENOMIC DNA]</scope>
    <source>
        <strain evidence="13 14">THG-MD12</strain>
    </source>
</reference>
<evidence type="ECO:0000313" key="13">
    <source>
        <dbReference type="EMBL" id="KAB1639111.1"/>
    </source>
</evidence>
<dbReference type="InterPro" id="IPR036291">
    <property type="entry name" value="NAD(P)-bd_dom_sf"/>
</dbReference>
<evidence type="ECO:0000256" key="8">
    <source>
        <dbReference type="ARBA" id="ARBA00023235"/>
    </source>
</evidence>
<dbReference type="EC" id="5.1.3.2" evidence="5"/>
<dbReference type="NCBIfam" id="TIGR01179">
    <property type="entry name" value="galE"/>
    <property type="match status" value="1"/>
</dbReference>
<protein>
    <recommendedName>
        <fullName evidence="6">UDP-glucose 4-epimerase</fullName>
        <ecNumber evidence="5">5.1.3.2</ecNumber>
    </recommendedName>
    <alternativeName>
        <fullName evidence="11">Galactowaldenase</fullName>
    </alternativeName>
    <alternativeName>
        <fullName evidence="10">UDP-galactose 4-epimerase</fullName>
    </alternativeName>
</protein>
<organism evidence="13 14">
    <name type="scientific">Pseudoclavibacter terrae</name>
    <dbReference type="NCBI Taxonomy" id="1530195"/>
    <lineage>
        <taxon>Bacteria</taxon>
        <taxon>Bacillati</taxon>
        <taxon>Actinomycetota</taxon>
        <taxon>Actinomycetes</taxon>
        <taxon>Micrococcales</taxon>
        <taxon>Microbacteriaceae</taxon>
        <taxon>Pseudoclavibacter</taxon>
    </lineage>
</organism>
<dbReference type="Gene3D" id="3.90.25.10">
    <property type="entry name" value="UDP-galactose 4-epimerase, domain 1"/>
    <property type="match status" value="1"/>
</dbReference>
<dbReference type="GO" id="GO:0033499">
    <property type="term" value="P:galactose catabolic process via UDP-galactose, Leloir pathway"/>
    <property type="evidence" value="ECO:0007669"/>
    <property type="project" value="TreeGrafter"/>
</dbReference>
<dbReference type="UniPathway" id="UPA00214"/>